<protein>
    <submittedName>
        <fullName evidence="1">Uncharacterized protein</fullName>
    </submittedName>
</protein>
<comment type="caution">
    <text evidence="1">The sequence shown here is derived from an EMBL/GenBank/DDBJ whole genome shotgun (WGS) entry which is preliminary data.</text>
</comment>
<dbReference type="EMBL" id="MU118864">
    <property type="protein sequence ID" value="KAF9641949.1"/>
    <property type="molecule type" value="Genomic_DNA"/>
</dbReference>
<evidence type="ECO:0000313" key="1">
    <source>
        <dbReference type="EMBL" id="KAF9641949.1"/>
    </source>
</evidence>
<dbReference type="Proteomes" id="UP000886501">
    <property type="component" value="Unassembled WGS sequence"/>
</dbReference>
<reference evidence="1" key="1">
    <citation type="submission" date="2019-10" db="EMBL/GenBank/DDBJ databases">
        <authorList>
            <consortium name="DOE Joint Genome Institute"/>
            <person name="Kuo A."/>
            <person name="Miyauchi S."/>
            <person name="Kiss E."/>
            <person name="Drula E."/>
            <person name="Kohler A."/>
            <person name="Sanchez-Garcia M."/>
            <person name="Andreopoulos B."/>
            <person name="Barry K.W."/>
            <person name="Bonito G."/>
            <person name="Buee M."/>
            <person name="Carver A."/>
            <person name="Chen C."/>
            <person name="Cichocki N."/>
            <person name="Clum A."/>
            <person name="Culley D."/>
            <person name="Crous P.W."/>
            <person name="Fauchery L."/>
            <person name="Girlanda M."/>
            <person name="Hayes R."/>
            <person name="Keri Z."/>
            <person name="Labutti K."/>
            <person name="Lipzen A."/>
            <person name="Lombard V."/>
            <person name="Magnuson J."/>
            <person name="Maillard F."/>
            <person name="Morin E."/>
            <person name="Murat C."/>
            <person name="Nolan M."/>
            <person name="Ohm R."/>
            <person name="Pangilinan J."/>
            <person name="Pereira M."/>
            <person name="Perotto S."/>
            <person name="Peter M."/>
            <person name="Riley R."/>
            <person name="Sitrit Y."/>
            <person name="Stielow B."/>
            <person name="Szollosi G."/>
            <person name="Zifcakova L."/>
            <person name="Stursova M."/>
            <person name="Spatafora J.W."/>
            <person name="Tedersoo L."/>
            <person name="Vaario L.-M."/>
            <person name="Yamada A."/>
            <person name="Yan M."/>
            <person name="Wang P."/>
            <person name="Xu J."/>
            <person name="Bruns T."/>
            <person name="Baldrian P."/>
            <person name="Vilgalys R."/>
            <person name="Henrissat B."/>
            <person name="Grigoriev I.V."/>
            <person name="Hibbett D."/>
            <person name="Nagy L.G."/>
            <person name="Martin F.M."/>
        </authorList>
    </citation>
    <scope>NUCLEOTIDE SEQUENCE</scope>
    <source>
        <strain evidence="1">P2</strain>
    </source>
</reference>
<gene>
    <name evidence="1" type="ORF">BDM02DRAFT_3194202</name>
</gene>
<reference evidence="1" key="2">
    <citation type="journal article" date="2020" name="Nat. Commun.">
        <title>Large-scale genome sequencing of mycorrhizal fungi provides insights into the early evolution of symbiotic traits.</title>
        <authorList>
            <person name="Miyauchi S."/>
            <person name="Kiss E."/>
            <person name="Kuo A."/>
            <person name="Drula E."/>
            <person name="Kohler A."/>
            <person name="Sanchez-Garcia M."/>
            <person name="Morin E."/>
            <person name="Andreopoulos B."/>
            <person name="Barry K.W."/>
            <person name="Bonito G."/>
            <person name="Buee M."/>
            <person name="Carver A."/>
            <person name="Chen C."/>
            <person name="Cichocki N."/>
            <person name="Clum A."/>
            <person name="Culley D."/>
            <person name="Crous P.W."/>
            <person name="Fauchery L."/>
            <person name="Girlanda M."/>
            <person name="Hayes R.D."/>
            <person name="Keri Z."/>
            <person name="LaButti K."/>
            <person name="Lipzen A."/>
            <person name="Lombard V."/>
            <person name="Magnuson J."/>
            <person name="Maillard F."/>
            <person name="Murat C."/>
            <person name="Nolan M."/>
            <person name="Ohm R.A."/>
            <person name="Pangilinan J."/>
            <person name="Pereira M.F."/>
            <person name="Perotto S."/>
            <person name="Peter M."/>
            <person name="Pfister S."/>
            <person name="Riley R."/>
            <person name="Sitrit Y."/>
            <person name="Stielow J.B."/>
            <person name="Szollosi G."/>
            <person name="Zifcakova L."/>
            <person name="Stursova M."/>
            <person name="Spatafora J.W."/>
            <person name="Tedersoo L."/>
            <person name="Vaario L.M."/>
            <person name="Yamada A."/>
            <person name="Yan M."/>
            <person name="Wang P."/>
            <person name="Xu J."/>
            <person name="Bruns T."/>
            <person name="Baldrian P."/>
            <person name="Vilgalys R."/>
            <person name="Dunand C."/>
            <person name="Henrissat B."/>
            <person name="Grigoriev I.V."/>
            <person name="Hibbett D."/>
            <person name="Nagy L.G."/>
            <person name="Martin F.M."/>
        </authorList>
    </citation>
    <scope>NUCLEOTIDE SEQUENCE</scope>
    <source>
        <strain evidence="1">P2</strain>
    </source>
</reference>
<proteinExistence type="predicted"/>
<evidence type="ECO:0000313" key="2">
    <source>
        <dbReference type="Proteomes" id="UP000886501"/>
    </source>
</evidence>
<sequence>MFDQDREFRNPGKSTFRNDYFQRRVQGQYRPKEETQYVPMDVDAIKHRKDQQEKKKTKPPIKQSTRLPPHPTSSSRPIKPPFKKRPLYCFICDQPRHFARECKAKINKIKITHIQQLGLVLEESMYTESQEDDQVEDEDYDKWMPDEDNDDSNDHQKDLITFNPDDEITEPDF</sequence>
<keyword evidence="2" id="KW-1185">Reference proteome</keyword>
<organism evidence="1 2">
    <name type="scientific">Thelephora ganbajun</name>
    <name type="common">Ganba fungus</name>
    <dbReference type="NCBI Taxonomy" id="370292"/>
    <lineage>
        <taxon>Eukaryota</taxon>
        <taxon>Fungi</taxon>
        <taxon>Dikarya</taxon>
        <taxon>Basidiomycota</taxon>
        <taxon>Agaricomycotina</taxon>
        <taxon>Agaricomycetes</taxon>
        <taxon>Thelephorales</taxon>
        <taxon>Thelephoraceae</taxon>
        <taxon>Thelephora</taxon>
    </lineage>
</organism>
<accession>A0ACB6YWX1</accession>
<name>A0ACB6YWX1_THEGA</name>